<dbReference type="RefSeq" id="WP_359697670.1">
    <property type="nucleotide sequence ID" value="NZ_JBEYXT010000102.1"/>
</dbReference>
<proteinExistence type="predicted"/>
<dbReference type="EMBL" id="JBEYXT010000102">
    <property type="protein sequence ID" value="MEU6803636.1"/>
    <property type="molecule type" value="Genomic_DNA"/>
</dbReference>
<sequence>MPTWIGGTGAIAAGWFAYQTIKSQRQQIREQRQFIGEQSRFMAEQQQNLQLERAELRAAADDRKWAQARQVAMHKLRIGPDSEGYAWVVTVQNSTDAALHQVDIRFGSNLANVAMEWPAFDDDPSASSPARIAVGDVLTTPVPLLGAHRALRFSSHRWPRFEDNANRPTLFFTDDGGVRWSLDSYGKLEEVPAGTPS</sequence>
<dbReference type="Proteomes" id="UP001551189">
    <property type="component" value="Unassembled WGS sequence"/>
</dbReference>
<evidence type="ECO:0008006" key="3">
    <source>
        <dbReference type="Google" id="ProtNLM"/>
    </source>
</evidence>
<organism evidence="1 2">
    <name type="scientific">Streptomyces neyagawaensis</name>
    <dbReference type="NCBI Taxonomy" id="42238"/>
    <lineage>
        <taxon>Bacteria</taxon>
        <taxon>Bacillati</taxon>
        <taxon>Actinomycetota</taxon>
        <taxon>Actinomycetes</taxon>
        <taxon>Kitasatosporales</taxon>
        <taxon>Streptomycetaceae</taxon>
        <taxon>Streptomyces</taxon>
    </lineage>
</organism>
<accession>A0ABV3B2H3</accession>
<reference evidence="1 2" key="1">
    <citation type="submission" date="2024-06" db="EMBL/GenBank/DDBJ databases">
        <title>The Natural Products Discovery Center: Release of the First 8490 Sequenced Strains for Exploring Actinobacteria Biosynthetic Diversity.</title>
        <authorList>
            <person name="Kalkreuter E."/>
            <person name="Kautsar S.A."/>
            <person name="Yang D."/>
            <person name="Bader C.D."/>
            <person name="Teijaro C.N."/>
            <person name="Fluegel L."/>
            <person name="Davis C.M."/>
            <person name="Simpson J.R."/>
            <person name="Lauterbach L."/>
            <person name="Steele A.D."/>
            <person name="Gui C."/>
            <person name="Meng S."/>
            <person name="Li G."/>
            <person name="Viehrig K."/>
            <person name="Ye F."/>
            <person name="Su P."/>
            <person name="Kiefer A.F."/>
            <person name="Nichols A."/>
            <person name="Cepeda A.J."/>
            <person name="Yan W."/>
            <person name="Fan B."/>
            <person name="Jiang Y."/>
            <person name="Adhikari A."/>
            <person name="Zheng C.-J."/>
            <person name="Schuster L."/>
            <person name="Cowan T.M."/>
            <person name="Smanski M.J."/>
            <person name="Chevrette M.G."/>
            <person name="De Carvalho L.P.S."/>
            <person name="Shen B."/>
        </authorList>
    </citation>
    <scope>NUCLEOTIDE SEQUENCE [LARGE SCALE GENOMIC DNA]</scope>
    <source>
        <strain evidence="1 2">NPDC046851</strain>
    </source>
</reference>
<name>A0ABV3B2H3_9ACTN</name>
<keyword evidence="2" id="KW-1185">Reference proteome</keyword>
<comment type="caution">
    <text evidence="1">The sequence shown here is derived from an EMBL/GenBank/DDBJ whole genome shotgun (WGS) entry which is preliminary data.</text>
</comment>
<evidence type="ECO:0000313" key="2">
    <source>
        <dbReference type="Proteomes" id="UP001551189"/>
    </source>
</evidence>
<protein>
    <recommendedName>
        <fullName evidence="3">Secreted protein</fullName>
    </recommendedName>
</protein>
<evidence type="ECO:0000313" key="1">
    <source>
        <dbReference type="EMBL" id="MEU6803636.1"/>
    </source>
</evidence>
<gene>
    <name evidence="1" type="ORF">ABZ931_21870</name>
</gene>